<protein>
    <submittedName>
        <fullName evidence="1">Uncharacterized protein</fullName>
    </submittedName>
</protein>
<reference evidence="1 2" key="1">
    <citation type="submission" date="2023-02" db="EMBL/GenBank/DDBJ databases">
        <title>LHISI_Scaffold_Assembly.</title>
        <authorList>
            <person name="Stuart O.P."/>
            <person name="Cleave R."/>
            <person name="Magrath M.J.L."/>
            <person name="Mikheyev A.S."/>
        </authorList>
    </citation>
    <scope>NUCLEOTIDE SEQUENCE [LARGE SCALE GENOMIC DNA]</scope>
    <source>
        <strain evidence="1">Daus_M_001</strain>
        <tissue evidence="1">Leg muscle</tissue>
    </source>
</reference>
<keyword evidence="2" id="KW-1185">Reference proteome</keyword>
<dbReference type="Proteomes" id="UP001159363">
    <property type="component" value="Chromosome 3"/>
</dbReference>
<accession>A0ABQ9I1I3</accession>
<proteinExistence type="predicted"/>
<sequence>MNSVGALLYTPFARKAFAGELKIKALGQPVPDHNFTMSYKNKQGEYKQYFNKKIYDETLWICGVSGKKCRDLVEYLRKVLKT</sequence>
<evidence type="ECO:0000313" key="2">
    <source>
        <dbReference type="Proteomes" id="UP001159363"/>
    </source>
</evidence>
<gene>
    <name evidence="1" type="ORF">PR048_009855</name>
</gene>
<name>A0ABQ9I1I3_9NEOP</name>
<organism evidence="1 2">
    <name type="scientific">Dryococelus australis</name>
    <dbReference type="NCBI Taxonomy" id="614101"/>
    <lineage>
        <taxon>Eukaryota</taxon>
        <taxon>Metazoa</taxon>
        <taxon>Ecdysozoa</taxon>
        <taxon>Arthropoda</taxon>
        <taxon>Hexapoda</taxon>
        <taxon>Insecta</taxon>
        <taxon>Pterygota</taxon>
        <taxon>Neoptera</taxon>
        <taxon>Polyneoptera</taxon>
        <taxon>Phasmatodea</taxon>
        <taxon>Verophasmatodea</taxon>
        <taxon>Anareolatae</taxon>
        <taxon>Phasmatidae</taxon>
        <taxon>Eurycanthinae</taxon>
        <taxon>Dryococelus</taxon>
    </lineage>
</organism>
<comment type="caution">
    <text evidence="1">The sequence shown here is derived from an EMBL/GenBank/DDBJ whole genome shotgun (WGS) entry which is preliminary data.</text>
</comment>
<dbReference type="EMBL" id="JARBHB010000003">
    <property type="protein sequence ID" value="KAJ8890347.1"/>
    <property type="molecule type" value="Genomic_DNA"/>
</dbReference>
<evidence type="ECO:0000313" key="1">
    <source>
        <dbReference type="EMBL" id="KAJ8890347.1"/>
    </source>
</evidence>